<reference evidence="3 4" key="1">
    <citation type="submission" date="2021-06" db="EMBL/GenBank/DDBJ databases">
        <title>A haploid diamondback moth (Plutella xylostella L.) genome assembly resolves 31 chromosomes and identifies a diamide resistance mutation.</title>
        <authorList>
            <person name="Ward C.M."/>
            <person name="Perry K.D."/>
            <person name="Baker G."/>
            <person name="Powis K."/>
            <person name="Heckel D.G."/>
            <person name="Baxter S.W."/>
        </authorList>
    </citation>
    <scope>NUCLEOTIDE SEQUENCE [LARGE SCALE GENOMIC DNA]</scope>
    <source>
        <strain evidence="3 4">LV</strain>
        <tissue evidence="3">Single pupa</tissue>
    </source>
</reference>
<feature type="region of interest" description="Disordered" evidence="1">
    <location>
        <begin position="538"/>
        <end position="581"/>
    </location>
</feature>
<evidence type="ECO:0000256" key="2">
    <source>
        <dbReference type="SAM" id="SignalP"/>
    </source>
</evidence>
<protein>
    <submittedName>
        <fullName evidence="3">Uncharacterized protein</fullName>
    </submittedName>
</protein>
<evidence type="ECO:0000313" key="4">
    <source>
        <dbReference type="Proteomes" id="UP000823941"/>
    </source>
</evidence>
<dbReference type="Proteomes" id="UP000823941">
    <property type="component" value="Chromosome 1"/>
</dbReference>
<evidence type="ECO:0000256" key="1">
    <source>
        <dbReference type="SAM" id="MobiDB-lite"/>
    </source>
</evidence>
<comment type="caution">
    <text evidence="3">The sequence shown here is derived from an EMBL/GenBank/DDBJ whole genome shotgun (WGS) entry which is preliminary data.</text>
</comment>
<sequence length="581" mass="64499">MVGQPWLMEYLLCFLDTSLWAGKVSVVSHADYESKADNVGYITGMPSAHQVSIPGPKKLLLVLVDENTNAQSAQLHLTDGLAVRIYRGSRIARDEVFAWTPIQNFLYGLWTEANYPLSCQNMVKALQYLESRLCVSMAYSIAVSLAAELSCLHPESPKMSAKSNGKYEDSLGGCWTIGTHNFHDKRPRHTSSDIDAGTVTDIKTRITRVLNGSNFACVSPLQQHAVSYAELQTEDILESNLYAGTATYWLGTPTKSVYQNQCNTANSMYRILTCLGFIYKDDYRYNMVSLSGLQNIITMQGVALALSVGLLLNRSDIARKNWSGLGINEDVLSQVTMRAAITDATYGHVIMTNTDTHMLTKINNNHTISDEIDAFLGVRPSSQVWGQHICAPYPAFLQWAEAFGIDMCPKYEVTLGVINADVESPHLLIRHTENPAISWVASVLNTHSHLPVLFVDHMRTVPYTIPISAEDWQRMTTPPDGTIYQNAGYMSDLICVSLDHHYRHTASPGQALVINKYVTKPELPIWNVAKLIYPDPPQSFLSKTDDAPPSVQPPVIMKEAPVKPEPEAKGGKSEEKKEDTQ</sequence>
<keyword evidence="4" id="KW-1185">Reference proteome</keyword>
<feature type="chain" id="PRO_5045238943" evidence="2">
    <location>
        <begin position="22"/>
        <end position="581"/>
    </location>
</feature>
<accession>A0ABQ7R734</accession>
<gene>
    <name evidence="3" type="ORF">JYU34_000197</name>
</gene>
<proteinExistence type="predicted"/>
<feature type="compositionally biased region" description="Basic and acidic residues" evidence="1">
    <location>
        <begin position="560"/>
        <end position="581"/>
    </location>
</feature>
<organism evidence="3 4">
    <name type="scientific">Plutella xylostella</name>
    <name type="common">Diamondback moth</name>
    <name type="synonym">Plutella maculipennis</name>
    <dbReference type="NCBI Taxonomy" id="51655"/>
    <lineage>
        <taxon>Eukaryota</taxon>
        <taxon>Metazoa</taxon>
        <taxon>Ecdysozoa</taxon>
        <taxon>Arthropoda</taxon>
        <taxon>Hexapoda</taxon>
        <taxon>Insecta</taxon>
        <taxon>Pterygota</taxon>
        <taxon>Neoptera</taxon>
        <taxon>Endopterygota</taxon>
        <taxon>Lepidoptera</taxon>
        <taxon>Glossata</taxon>
        <taxon>Ditrysia</taxon>
        <taxon>Yponomeutoidea</taxon>
        <taxon>Plutellidae</taxon>
        <taxon>Plutella</taxon>
    </lineage>
</organism>
<evidence type="ECO:0000313" key="3">
    <source>
        <dbReference type="EMBL" id="KAG7313112.1"/>
    </source>
</evidence>
<feature type="signal peptide" evidence="2">
    <location>
        <begin position="1"/>
        <end position="21"/>
    </location>
</feature>
<dbReference type="EMBL" id="JAHIBW010000001">
    <property type="protein sequence ID" value="KAG7313112.1"/>
    <property type="molecule type" value="Genomic_DNA"/>
</dbReference>
<name>A0ABQ7R734_PLUXY</name>
<keyword evidence="2" id="KW-0732">Signal</keyword>